<dbReference type="PANTHER" id="PTHR10670">
    <property type="entry name" value="DNA POLYMERASE EPSILON CATALYTIC SUBUNIT A"/>
    <property type="match status" value="1"/>
</dbReference>
<keyword evidence="6 15" id="KW-0235">DNA replication</keyword>
<reference evidence="20 21" key="1">
    <citation type="submission" date="2018-01" db="EMBL/GenBank/DDBJ databases">
        <title>Comparison of the Chinese Bamboo Partridge and Red Junglefowl genome sequences highlights the importance of demography in genome evolution.</title>
        <authorList>
            <person name="Tiley G.P."/>
            <person name="Kimball R.T."/>
            <person name="Braun E.L."/>
            <person name="Burleigh J.G."/>
        </authorList>
    </citation>
    <scope>NUCLEOTIDE SEQUENCE [LARGE SCALE GENOMIC DNA]</scope>
    <source>
        <strain evidence="20">RTK389</strain>
        <tissue evidence="20">Blood</tissue>
    </source>
</reference>
<dbReference type="Proteomes" id="UP000237246">
    <property type="component" value="Unassembled WGS sequence"/>
</dbReference>
<dbReference type="OrthoDB" id="10060449at2759"/>
<dbReference type="Gene3D" id="3.30.342.10">
    <property type="entry name" value="DNA Polymerase, chain B, domain 1"/>
    <property type="match status" value="1"/>
</dbReference>
<keyword evidence="12 15" id="KW-0411">Iron-sulfur</keyword>
<keyword evidence="3 15" id="KW-0004">4Fe-4S</keyword>
<feature type="region of interest" description="Disordered" evidence="16">
    <location>
        <begin position="1"/>
        <end position="29"/>
    </location>
</feature>
<keyword evidence="14 15" id="KW-0539">Nucleus</keyword>
<dbReference type="Pfam" id="PF03104">
    <property type="entry name" value="DNA_pol_B_exo1"/>
    <property type="match status" value="1"/>
</dbReference>
<dbReference type="GO" id="GO:0051539">
    <property type="term" value="F:4 iron, 4 sulfur cluster binding"/>
    <property type="evidence" value="ECO:0007669"/>
    <property type="project" value="UniProtKB-KW"/>
</dbReference>
<comment type="function">
    <text evidence="15">DNA polymerase II participates in chromosomal DNA replication.</text>
</comment>
<dbReference type="GO" id="GO:0003887">
    <property type="term" value="F:DNA-directed DNA polymerase activity"/>
    <property type="evidence" value="ECO:0007669"/>
    <property type="project" value="UniProtKB-KW"/>
</dbReference>
<evidence type="ECO:0000256" key="10">
    <source>
        <dbReference type="ARBA" id="ARBA00022932"/>
    </source>
</evidence>
<dbReference type="GO" id="GO:0008310">
    <property type="term" value="F:single-stranded DNA 3'-5' DNA exonuclease activity"/>
    <property type="evidence" value="ECO:0007669"/>
    <property type="project" value="TreeGrafter"/>
</dbReference>
<dbReference type="Gene3D" id="3.90.1600.10">
    <property type="entry name" value="Palm domain of DNA polymerase"/>
    <property type="match status" value="1"/>
</dbReference>
<dbReference type="InterPro" id="IPR012337">
    <property type="entry name" value="RNaseH-like_sf"/>
</dbReference>
<dbReference type="CDD" id="cd05535">
    <property type="entry name" value="POLBc_epsilon"/>
    <property type="match status" value="1"/>
</dbReference>
<evidence type="ECO:0000256" key="7">
    <source>
        <dbReference type="ARBA" id="ARBA00022723"/>
    </source>
</evidence>
<comment type="subcellular location">
    <subcellularLocation>
        <location evidence="1 15">Nucleus</location>
    </subcellularLocation>
</comment>
<accession>A0A2P4TDY2</accession>
<evidence type="ECO:0000256" key="3">
    <source>
        <dbReference type="ARBA" id="ARBA00022485"/>
    </source>
</evidence>
<dbReference type="InterPro" id="IPR043502">
    <property type="entry name" value="DNA/RNA_pol_sf"/>
</dbReference>
<feature type="non-terminal residue" evidence="20">
    <location>
        <position position="1319"/>
    </location>
</feature>
<evidence type="ECO:0000256" key="9">
    <source>
        <dbReference type="ARBA" id="ARBA00022833"/>
    </source>
</evidence>
<evidence type="ECO:0000256" key="15">
    <source>
        <dbReference type="RuleBase" id="RU365029"/>
    </source>
</evidence>
<evidence type="ECO:0000256" key="13">
    <source>
        <dbReference type="ARBA" id="ARBA00023125"/>
    </source>
</evidence>
<dbReference type="InterPro" id="IPR055191">
    <property type="entry name" value="POL2_thumb"/>
</dbReference>
<keyword evidence="11 15" id="KW-0408">Iron</keyword>
<feature type="region of interest" description="Disordered" evidence="16">
    <location>
        <begin position="1107"/>
        <end position="1149"/>
    </location>
</feature>
<keyword evidence="4 15" id="KW-0808">Transferase</keyword>
<sequence length="1319" mass="150922">MVLRGGGGGGGDRDPEGTRDDGPALSALKRLERSQRTDQLDALFGFERPAEPCERTGWLINMHPTEVLDEDRRAVSAVDYYFIQEDGSRFKVALPYRPYFYVATQQPNHLVGLKRHYLKLSFSTVDELVKVRKEISPAVRKNRERDQANDVYTSMLSSALAGGSLTTAEEGASKKITNQMDNIVDMREYDVPYHMRLSIDLKIHVAHWYNVRYRGSTFPPEITRRDDLVERPDPVVLAFDIETTKLPLKFPDAETDQIMMISYMIDGQGYLITNREIVSEDIEDFEFTPKPEYEGPFCVFNEPDEAHLIQRWFEHVQETKPTIIVTYNGDFFDWGWVGRAVMSLNLLLSAFEVLRKGSGTLCEALLMVQAYHANIIFPNKQEQEFNKLTEDGHVLDSETYVGGHVEALESGVFRSDIPCRFKMNPAAFDYLVQNVEKTLRHAIEEEEHLPLDQVTNFQEVCDEIKVKLNSLKDVPNRIECPLIYHLDVGAMYPNIILTNRLQPSAMVDEATCAACDFNKPGANCQRRMTWQWRGEFSKYNGHLTVPLGEAEYSRDLAVPLDDAETDSCFSSGKLPVALLAVPASRSEYHRIQQQLESEKFPPLYPDGAPRAFHELSREEQAKYEKKRLADYCRKAYKKIHVTKVEERVTTICQRENSFYVDTVRAFRDRRYEFKGLHKTGDASEVKRCKNMEILYDSLQLAHKCILNSFYGYVMRKGARWYSMEMAGIVCFTGANIITQARELIEQIGRPLELDTDGIWCVLPNSFPENFVIKSTNAKKPKVTISYPGAMLNILVKYQELQDPASLTYITRSENSIFFEVDGPYLAMILPASKEEGKKLKKRYAVFNEDGSLAELKGFEVKRRGELQLVKIFQSSVFEAFLKGTTLEEVYASVAKVADYWLDVLYSKAANMPDSELFELISENRSMSRKLEDYGEQKSTSISTAKRLAEFLGDQMVKDAGLSCRFIISKKPEGSPVTERAIPLAIFQAEPSVRKHYLRKWLKSPSLQDFNIRAILDWDYYIERLGSTIQKIITIPAALQQVKNPVPRVRHPDWLHKKLLEKNDVYKQKKINELFTSEGKRQVLANQPQEGTPSSQVGDIEDFGAAKSLHPSVPIANKRKRVSTAEESQQMSQSLELSQSWREILGPPPSMGTTKEELVAWLRFHQKKWELQARQRRERQKRRRLEDGGMAAGGGVVRDALSRGLGSYLRRTARSILDLPWQVVQIAETSQPGLFRLWAVIGSDLHCIKLSIPRVFYVNQRVAKPEEGAVYRKVNRILPRSNLVYNLYEYSVPEDMYQEHINEINADLSAPDIEGVYETQ</sequence>
<organism evidence="20 21">
    <name type="scientific">Bambusicola thoracicus</name>
    <name type="common">Chinese bamboo-partridge</name>
    <name type="synonym">Perdix thoracica</name>
    <dbReference type="NCBI Taxonomy" id="9083"/>
    <lineage>
        <taxon>Eukaryota</taxon>
        <taxon>Metazoa</taxon>
        <taxon>Chordata</taxon>
        <taxon>Craniata</taxon>
        <taxon>Vertebrata</taxon>
        <taxon>Euteleostomi</taxon>
        <taxon>Archelosauria</taxon>
        <taxon>Archosauria</taxon>
        <taxon>Dinosauria</taxon>
        <taxon>Saurischia</taxon>
        <taxon>Theropoda</taxon>
        <taxon>Coelurosauria</taxon>
        <taxon>Aves</taxon>
        <taxon>Neognathae</taxon>
        <taxon>Galloanserae</taxon>
        <taxon>Galliformes</taxon>
        <taxon>Phasianidae</taxon>
        <taxon>Perdicinae</taxon>
        <taxon>Bambusicola</taxon>
    </lineage>
</organism>
<evidence type="ECO:0000256" key="6">
    <source>
        <dbReference type="ARBA" id="ARBA00022705"/>
    </source>
</evidence>
<dbReference type="InterPro" id="IPR029703">
    <property type="entry name" value="POL2"/>
</dbReference>
<dbReference type="InterPro" id="IPR036397">
    <property type="entry name" value="RNaseH_sf"/>
</dbReference>
<evidence type="ECO:0000256" key="2">
    <source>
        <dbReference type="ARBA" id="ARBA00005755"/>
    </source>
</evidence>
<evidence type="ECO:0000256" key="5">
    <source>
        <dbReference type="ARBA" id="ARBA00022695"/>
    </source>
</evidence>
<dbReference type="EC" id="2.7.7.7" evidence="15"/>
<keyword evidence="10 15" id="KW-0239">DNA-directed DNA polymerase</keyword>
<dbReference type="SMART" id="SM00486">
    <property type="entry name" value="POLBc"/>
    <property type="match status" value="1"/>
</dbReference>
<keyword evidence="21" id="KW-1185">Reference proteome</keyword>
<evidence type="ECO:0000259" key="17">
    <source>
        <dbReference type="Pfam" id="PF00136"/>
    </source>
</evidence>
<evidence type="ECO:0000256" key="14">
    <source>
        <dbReference type="ARBA" id="ARBA00023242"/>
    </source>
</evidence>
<dbReference type="GO" id="GO:0000278">
    <property type="term" value="P:mitotic cell cycle"/>
    <property type="evidence" value="ECO:0007669"/>
    <property type="project" value="TreeGrafter"/>
</dbReference>
<dbReference type="GO" id="GO:0006272">
    <property type="term" value="P:leading strand elongation"/>
    <property type="evidence" value="ECO:0007669"/>
    <property type="project" value="TreeGrafter"/>
</dbReference>
<evidence type="ECO:0000256" key="16">
    <source>
        <dbReference type="SAM" id="MobiDB-lite"/>
    </source>
</evidence>
<dbReference type="SUPFAM" id="SSF56672">
    <property type="entry name" value="DNA/RNA polymerases"/>
    <property type="match status" value="1"/>
</dbReference>
<dbReference type="GO" id="GO:0045004">
    <property type="term" value="P:DNA replication proofreading"/>
    <property type="evidence" value="ECO:0007669"/>
    <property type="project" value="TreeGrafter"/>
</dbReference>
<comment type="catalytic activity">
    <reaction evidence="15">
        <text>DNA(n) + a 2'-deoxyribonucleoside 5'-triphosphate = DNA(n+1) + diphosphate</text>
        <dbReference type="Rhea" id="RHEA:22508"/>
        <dbReference type="Rhea" id="RHEA-COMP:17339"/>
        <dbReference type="Rhea" id="RHEA-COMP:17340"/>
        <dbReference type="ChEBI" id="CHEBI:33019"/>
        <dbReference type="ChEBI" id="CHEBI:61560"/>
        <dbReference type="ChEBI" id="CHEBI:173112"/>
        <dbReference type="EC" id="2.7.7.7"/>
    </reaction>
</comment>
<gene>
    <name evidence="20" type="ORF">CIB84_001702</name>
</gene>
<dbReference type="InterPro" id="IPR006133">
    <property type="entry name" value="DNA-dir_DNA_pol_B_exonuc"/>
</dbReference>
<dbReference type="Gene3D" id="3.30.420.10">
    <property type="entry name" value="Ribonuclease H-like superfamily/Ribonuclease H"/>
    <property type="match status" value="1"/>
</dbReference>
<dbReference type="GO" id="GO:0008270">
    <property type="term" value="F:zinc ion binding"/>
    <property type="evidence" value="ECO:0007669"/>
    <property type="project" value="UniProtKB-KW"/>
</dbReference>
<feature type="compositionally biased region" description="Low complexity" evidence="16">
    <location>
        <begin position="1125"/>
        <end position="1139"/>
    </location>
</feature>
<protein>
    <recommendedName>
        <fullName evidence="15">DNA polymerase epsilon catalytic subunit</fullName>
        <ecNumber evidence="15">2.7.7.7</ecNumber>
    </recommendedName>
</protein>
<dbReference type="InterPro" id="IPR006134">
    <property type="entry name" value="DNA-dir_DNA_pol_B_multi_dom"/>
</dbReference>
<evidence type="ECO:0000259" key="18">
    <source>
        <dbReference type="Pfam" id="PF03104"/>
    </source>
</evidence>
<evidence type="ECO:0000313" key="21">
    <source>
        <dbReference type="Proteomes" id="UP000237246"/>
    </source>
</evidence>
<feature type="domain" description="DNA-directed DNA polymerase family B multifunctional" evidence="17">
    <location>
        <begin position="636"/>
        <end position="747"/>
    </location>
</feature>
<feature type="compositionally biased region" description="Basic and acidic residues" evidence="16">
    <location>
        <begin position="11"/>
        <end position="22"/>
    </location>
</feature>
<dbReference type="Pfam" id="PF22634">
    <property type="entry name" value="POL2_thumb"/>
    <property type="match status" value="1"/>
</dbReference>
<comment type="cofactor">
    <cofactor evidence="15">
        <name>[4Fe-4S] cluster</name>
        <dbReference type="ChEBI" id="CHEBI:49883"/>
    </cofactor>
</comment>
<dbReference type="GO" id="GO:0003677">
    <property type="term" value="F:DNA binding"/>
    <property type="evidence" value="ECO:0007669"/>
    <property type="project" value="UniProtKB-KW"/>
</dbReference>
<keyword evidence="5 15" id="KW-0548">Nucleotidyltransferase</keyword>
<evidence type="ECO:0000256" key="11">
    <source>
        <dbReference type="ARBA" id="ARBA00023004"/>
    </source>
</evidence>
<dbReference type="FunFam" id="3.90.1600.10:FF:000006">
    <property type="entry name" value="DNA polymerase epsilon catalytic subunit"/>
    <property type="match status" value="1"/>
</dbReference>
<dbReference type="GO" id="GO:0006297">
    <property type="term" value="P:nucleotide-excision repair, DNA gap filling"/>
    <property type="evidence" value="ECO:0007669"/>
    <property type="project" value="TreeGrafter"/>
</dbReference>
<feature type="compositionally biased region" description="Gly residues" evidence="16">
    <location>
        <begin position="1"/>
        <end position="10"/>
    </location>
</feature>
<dbReference type="PANTHER" id="PTHR10670:SF0">
    <property type="entry name" value="DNA POLYMERASE EPSILON CATALYTIC SUBUNIT A"/>
    <property type="match status" value="1"/>
</dbReference>
<dbReference type="Pfam" id="PF00136">
    <property type="entry name" value="DNA_pol_B"/>
    <property type="match status" value="1"/>
</dbReference>
<feature type="domain" description="DNA polymerase epsilon ,catalytic subunit A thumb" evidence="19">
    <location>
        <begin position="862"/>
        <end position="1039"/>
    </location>
</feature>
<proteinExistence type="inferred from homology"/>
<keyword evidence="7 15" id="KW-0479">Metal-binding</keyword>
<evidence type="ECO:0000256" key="1">
    <source>
        <dbReference type="ARBA" id="ARBA00004123"/>
    </source>
</evidence>
<dbReference type="InterPro" id="IPR023211">
    <property type="entry name" value="DNA_pol_palm_dom_sf"/>
</dbReference>
<evidence type="ECO:0000259" key="19">
    <source>
        <dbReference type="Pfam" id="PF22634"/>
    </source>
</evidence>
<dbReference type="GO" id="GO:0006287">
    <property type="term" value="P:base-excision repair, gap-filling"/>
    <property type="evidence" value="ECO:0007669"/>
    <property type="project" value="TreeGrafter"/>
</dbReference>
<feature type="domain" description="DNA-directed DNA polymerase family B exonuclease" evidence="18">
    <location>
        <begin position="185"/>
        <end position="338"/>
    </location>
</feature>
<evidence type="ECO:0000256" key="8">
    <source>
        <dbReference type="ARBA" id="ARBA00022771"/>
    </source>
</evidence>
<comment type="similarity">
    <text evidence="2 15">Belongs to the DNA polymerase type-B family.</text>
</comment>
<dbReference type="InterPro" id="IPR006172">
    <property type="entry name" value="DNA-dir_DNA_pol_B"/>
</dbReference>
<dbReference type="GO" id="GO:0008622">
    <property type="term" value="C:epsilon DNA polymerase complex"/>
    <property type="evidence" value="ECO:0007669"/>
    <property type="project" value="InterPro"/>
</dbReference>
<keyword evidence="9 15" id="KW-0862">Zinc</keyword>
<dbReference type="Gene3D" id="1.10.132.60">
    <property type="entry name" value="DNA polymerase family B, C-terminal domain"/>
    <property type="match status" value="1"/>
</dbReference>
<comment type="caution">
    <text evidence="20">The sequence shown here is derived from an EMBL/GenBank/DDBJ whole genome shotgun (WGS) entry which is preliminary data.</text>
</comment>
<keyword evidence="8 15" id="KW-0863">Zinc-finger</keyword>
<dbReference type="SUPFAM" id="SSF53098">
    <property type="entry name" value="Ribonuclease H-like"/>
    <property type="match status" value="1"/>
</dbReference>
<dbReference type="GO" id="GO:0000166">
    <property type="term" value="F:nucleotide binding"/>
    <property type="evidence" value="ECO:0007669"/>
    <property type="project" value="InterPro"/>
</dbReference>
<evidence type="ECO:0000256" key="12">
    <source>
        <dbReference type="ARBA" id="ARBA00023014"/>
    </source>
</evidence>
<dbReference type="FunFam" id="1.10.132.60:FF:000002">
    <property type="entry name" value="DNA polymerase epsilon catalytic subunit"/>
    <property type="match status" value="1"/>
</dbReference>
<dbReference type="InterPro" id="IPR042087">
    <property type="entry name" value="DNA_pol_B_thumb"/>
</dbReference>
<evidence type="ECO:0000313" key="20">
    <source>
        <dbReference type="EMBL" id="POI34546.1"/>
    </source>
</evidence>
<dbReference type="FunFam" id="3.30.420.10:FF:000433">
    <property type="match status" value="1"/>
</dbReference>
<dbReference type="EMBL" id="PPHD01001617">
    <property type="protein sequence ID" value="POI34546.1"/>
    <property type="molecule type" value="Genomic_DNA"/>
</dbReference>
<name>A0A2P4TDY2_BAMTH</name>
<keyword evidence="13 15" id="KW-0238">DNA-binding</keyword>
<evidence type="ECO:0000256" key="4">
    <source>
        <dbReference type="ARBA" id="ARBA00022679"/>
    </source>
</evidence>